<dbReference type="InterPro" id="IPR008979">
    <property type="entry name" value="Galactose-bd-like_sf"/>
</dbReference>
<name>A0ABN8PK33_9CNID</name>
<evidence type="ECO:0000313" key="7">
    <source>
        <dbReference type="Proteomes" id="UP001159405"/>
    </source>
</evidence>
<keyword evidence="3" id="KW-0812">Transmembrane</keyword>
<evidence type="ECO:0000256" key="3">
    <source>
        <dbReference type="SAM" id="Phobius"/>
    </source>
</evidence>
<dbReference type="Gene3D" id="2.60.120.260">
    <property type="entry name" value="Galactose-binding domain-like"/>
    <property type="match status" value="1"/>
</dbReference>
<dbReference type="PROSITE" id="PS01286">
    <property type="entry name" value="FA58C_2"/>
    <property type="match status" value="1"/>
</dbReference>
<dbReference type="PANTHER" id="PTHR46806">
    <property type="entry name" value="F5/8 TYPE C DOMAIN-CONTAINING PROTEIN"/>
    <property type="match status" value="1"/>
</dbReference>
<keyword evidence="7" id="KW-1185">Reference proteome</keyword>
<dbReference type="PROSITE" id="PS50022">
    <property type="entry name" value="FA58C_3"/>
    <property type="match status" value="1"/>
</dbReference>
<keyword evidence="1" id="KW-1015">Disulfide bond</keyword>
<evidence type="ECO:0000256" key="2">
    <source>
        <dbReference type="SAM" id="MobiDB-lite"/>
    </source>
</evidence>
<evidence type="ECO:0000313" key="6">
    <source>
        <dbReference type="EMBL" id="CAH3143481.1"/>
    </source>
</evidence>
<dbReference type="EMBL" id="CALNXK010000071">
    <property type="protein sequence ID" value="CAH3143481.1"/>
    <property type="molecule type" value="Genomic_DNA"/>
</dbReference>
<keyword evidence="3" id="KW-0472">Membrane</keyword>
<feature type="region of interest" description="Disordered" evidence="2">
    <location>
        <begin position="191"/>
        <end position="229"/>
    </location>
</feature>
<proteinExistence type="predicted"/>
<dbReference type="Proteomes" id="UP001159405">
    <property type="component" value="Unassembled WGS sequence"/>
</dbReference>
<dbReference type="Pfam" id="PF00754">
    <property type="entry name" value="F5_F8_type_C"/>
    <property type="match status" value="1"/>
</dbReference>
<dbReference type="PANTHER" id="PTHR46806:SF7">
    <property type="entry name" value="COAGULATION FACTOR VIII"/>
    <property type="match status" value="1"/>
</dbReference>
<evidence type="ECO:0000256" key="4">
    <source>
        <dbReference type="SAM" id="SignalP"/>
    </source>
</evidence>
<feature type="compositionally biased region" description="Polar residues" evidence="2">
    <location>
        <begin position="205"/>
        <end position="229"/>
    </location>
</feature>
<organism evidence="6 7">
    <name type="scientific">Porites lobata</name>
    <dbReference type="NCBI Taxonomy" id="104759"/>
    <lineage>
        <taxon>Eukaryota</taxon>
        <taxon>Metazoa</taxon>
        <taxon>Cnidaria</taxon>
        <taxon>Anthozoa</taxon>
        <taxon>Hexacorallia</taxon>
        <taxon>Scleractinia</taxon>
        <taxon>Fungiina</taxon>
        <taxon>Poritidae</taxon>
        <taxon>Porites</taxon>
    </lineage>
</organism>
<gene>
    <name evidence="6" type="ORF">PLOB_00043437</name>
</gene>
<dbReference type="PROSITE" id="PS01285">
    <property type="entry name" value="FA58C_1"/>
    <property type="match status" value="1"/>
</dbReference>
<keyword evidence="3" id="KW-1133">Transmembrane helix</keyword>
<dbReference type="InterPro" id="IPR000421">
    <property type="entry name" value="FA58C"/>
</dbReference>
<feature type="transmembrane region" description="Helical" evidence="3">
    <location>
        <begin position="292"/>
        <end position="317"/>
    </location>
</feature>
<feature type="domain" description="F5/8 type C" evidence="5">
    <location>
        <begin position="29"/>
        <end position="177"/>
    </location>
</feature>
<dbReference type="InterPro" id="IPR050633">
    <property type="entry name" value="Neuropilin_MCO_CoagFactor"/>
</dbReference>
<accession>A0ABN8PK33</accession>
<dbReference type="SUPFAM" id="SSF49785">
    <property type="entry name" value="Galactose-binding domain-like"/>
    <property type="match status" value="1"/>
</dbReference>
<dbReference type="CDD" id="cd00057">
    <property type="entry name" value="FA58C"/>
    <property type="match status" value="1"/>
</dbReference>
<feature type="signal peptide" evidence="4">
    <location>
        <begin position="1"/>
        <end position="22"/>
    </location>
</feature>
<keyword evidence="4" id="KW-0732">Signal</keyword>
<feature type="chain" id="PRO_5046531883" description="F5/8 type C domain-containing protein" evidence="4">
    <location>
        <begin position="23"/>
        <end position="381"/>
    </location>
</feature>
<evidence type="ECO:0000259" key="5">
    <source>
        <dbReference type="PROSITE" id="PS50022"/>
    </source>
</evidence>
<dbReference type="SMART" id="SM00231">
    <property type="entry name" value="FA58C"/>
    <property type="match status" value="1"/>
</dbReference>
<reference evidence="6 7" key="1">
    <citation type="submission" date="2022-05" db="EMBL/GenBank/DDBJ databases">
        <authorList>
            <consortium name="Genoscope - CEA"/>
            <person name="William W."/>
        </authorList>
    </citation>
    <scope>NUCLEOTIDE SEQUENCE [LARGE SCALE GENOMIC DNA]</scope>
</reference>
<protein>
    <recommendedName>
        <fullName evidence="5">F5/8 type C domain-containing protein</fullName>
    </recommendedName>
</protein>
<evidence type="ECO:0000256" key="1">
    <source>
        <dbReference type="ARBA" id="ARBA00023157"/>
    </source>
</evidence>
<sequence>MFTVSDSLLFFLFSVSFQSVLGSSWLDDCNRTVGLQDGRVLDSQLSASSFYENFYIGSGKTVHTKPQYSRLYNTRAWCASGGRNHYIQLDLTQTLILTGIATQGFSGVNDYFVKTFRVVYSRDGAKWHRIKRVFTANSDSQKVVKNTFPVPISAQHVRVYPIRFNYNICLRMELYGCSNLTVAENSSVAVSTTPTSIAPTKPEKQNSSNSGEILSTSSPPDSLQTTATAPNVVLTQNKTVVRIPAHAPRNVSVTTGPSLPGSVPSEKTVGVAAKGGYGGGKVSRRERTLDPVMIGSLVTASFVLIVVVPFLMCLVFLRHQRQRRCFSSYAVGSYVAYGEPLASSKHSSDKDNDSVQEIDEISAIKEKFNTDEINLLSPHAV</sequence>
<comment type="caution">
    <text evidence="6">The sequence shown here is derived from an EMBL/GenBank/DDBJ whole genome shotgun (WGS) entry which is preliminary data.</text>
</comment>